<keyword evidence="2" id="KW-1185">Reference proteome</keyword>
<organism evidence="1 2">
    <name type="scientific">Flavobacterium azizsancarii</name>
    <dbReference type="NCBI Taxonomy" id="2961580"/>
    <lineage>
        <taxon>Bacteria</taxon>
        <taxon>Pseudomonadati</taxon>
        <taxon>Bacteroidota</taxon>
        <taxon>Flavobacteriia</taxon>
        <taxon>Flavobacteriales</taxon>
        <taxon>Flavobacteriaceae</taxon>
        <taxon>Flavobacterium</taxon>
    </lineage>
</organism>
<dbReference type="RefSeq" id="WP_271336390.1">
    <property type="nucleotide sequence ID" value="NZ_JAMZNK010000020.1"/>
</dbReference>
<dbReference type="SUPFAM" id="SSF49464">
    <property type="entry name" value="Carboxypeptidase regulatory domain-like"/>
    <property type="match status" value="1"/>
</dbReference>
<dbReference type="Pfam" id="PF13715">
    <property type="entry name" value="CarbopepD_reg_2"/>
    <property type="match status" value="1"/>
</dbReference>
<gene>
    <name evidence="1" type="ORF">NJT12_13195</name>
</gene>
<name>A0ABT4WEC8_9FLAO</name>
<dbReference type="Proteomes" id="UP001212170">
    <property type="component" value="Unassembled WGS sequence"/>
</dbReference>
<dbReference type="EMBL" id="JAMZNK010000020">
    <property type="protein sequence ID" value="MDA6070577.1"/>
    <property type="molecule type" value="Genomic_DNA"/>
</dbReference>
<accession>A0ABT4WEC8</accession>
<reference evidence="1 2" key="1">
    <citation type="journal article" date="2023" name="Chemosphere">
        <title>Whole genome analysis of Flavobacterium aziz-sancarii sp. nov., isolated from Ardley Island (Antarctica), revealed a rich resistome and bioremediation potential.</title>
        <authorList>
            <person name="Otur C."/>
            <person name="Okay S."/>
            <person name="Kurt-Kizildogan A."/>
        </authorList>
    </citation>
    <scope>NUCLEOTIDE SEQUENCE [LARGE SCALE GENOMIC DNA]</scope>
    <source>
        <strain evidence="1 2">AC</strain>
    </source>
</reference>
<proteinExistence type="predicted"/>
<evidence type="ECO:0000313" key="1">
    <source>
        <dbReference type="EMBL" id="MDA6070577.1"/>
    </source>
</evidence>
<sequence>MKKLLLFLFVSAIGYSQSIYRGNVSEKGMPIPGVTICVFNSKRCTTSDFDGNYAIEAKVGDQLQLSFIGMKTKVIRINNTNLLENDEYVNQIVSGDYIEKLKKGNDSLKISKSSGNFEFNLASGIEHYDIMKISRNNDGFYELKNRDQYHKLAFEVSNEFILSTPIRLPKYQKTYAQGRSLNGELAYQSPLTNEIFSWGPNVNSLQYSQNSSQCYPQGDIVNRTSAGANQLQLFDPNNFYQNTEDNKFSFLAQIESPKGNFLKINFGYKTGNIIIPATRNNEITTSLKYFRNITKYSKIEALLSYNDFENNFSNANFGINKVVFANAVTPIHFDNKWGSTLESGLQRSYTALENNPYYVIANNLDTNKSKVLSFNFNQVYSKDRNQNAVNASFQSSEIKNTNGQNFYFAEITAPNFDKRIEKFKNASVSDAFKRIFNNWAFIESKIDFRFQDRKLERNYFSGFASQEDFPDHAANQIKLNVPQERFEVLSNVNGSYTFTNVFSTYSQLVVKGSSGLNYSSTVKSRFMSNYLATVELRRFFNEELWLTISHGYNETEPSLQNNNLNFNSLQYHVNQFKQLQNNLELITRKDGIATNENMTSLDLNYRLSYFWNLTMNYYHKKVNNLYTPVFNQNSISWSPDVNYKQNGIEFAIERMSYLGRDFKYGFNLNFTYYKNEVTVLNNSQARIPFAGFADVNKNYIVGQSLGVIVGSSYLRDNNQNIIIDELGFPVKDSNSKILGDPNPDFVVGFFNSFQYKNFLLQVSFDWSQGGQLWNGTQQTLNYYGKSELTESQRNVTNYVFNGVTESGAANTKAVSFYDTNLPVEQNRWTRYGVDGVAEDAIEDATYFRLSNINLSYSKDFREDNVNKFSFKISVFVNNAFIMAKSKSAFSSNSMFNSIDTTGFDYFNTPMMRSFGSSLTIKF</sequence>
<dbReference type="InterPro" id="IPR008969">
    <property type="entry name" value="CarboxyPept-like_regulatory"/>
</dbReference>
<protein>
    <submittedName>
        <fullName evidence="1">Carboxypeptidase-like regulatory domain-containing protein</fullName>
    </submittedName>
</protein>
<comment type="caution">
    <text evidence="1">The sequence shown here is derived from an EMBL/GenBank/DDBJ whole genome shotgun (WGS) entry which is preliminary data.</text>
</comment>
<evidence type="ECO:0000313" key="2">
    <source>
        <dbReference type="Proteomes" id="UP001212170"/>
    </source>
</evidence>